<name>A0A1F6V8Q6_9BACT</name>
<gene>
    <name evidence="2" type="ORF">A2647_03860</name>
</gene>
<proteinExistence type="predicted"/>
<comment type="caution">
    <text evidence="2">The sequence shown here is derived from an EMBL/GenBank/DDBJ whole genome shotgun (WGS) entry which is preliminary data.</text>
</comment>
<dbReference type="Proteomes" id="UP000177370">
    <property type="component" value="Unassembled WGS sequence"/>
</dbReference>
<feature type="transmembrane region" description="Helical" evidence="1">
    <location>
        <begin position="73"/>
        <end position="91"/>
    </location>
</feature>
<sequence>MKNNFTYETIISLVLLVLAVLLLNPFGFWMPDMMLMSILALVVVVFAIFATFLMKERAFDEREASHRMLAGRVAFLSGSLVITLGIIFQSLKHEVDPWLVITLVVMILSKFIARIYSQNKF</sequence>
<dbReference type="AlphaFoldDB" id="A0A1F6V8Q6"/>
<dbReference type="EMBL" id="MFTP01000010">
    <property type="protein sequence ID" value="OGI65914.1"/>
    <property type="molecule type" value="Genomic_DNA"/>
</dbReference>
<feature type="transmembrane region" description="Helical" evidence="1">
    <location>
        <begin position="7"/>
        <end position="27"/>
    </location>
</feature>
<keyword evidence="1" id="KW-0472">Membrane</keyword>
<reference evidence="2 3" key="1">
    <citation type="journal article" date="2016" name="Nat. Commun.">
        <title>Thousands of microbial genomes shed light on interconnected biogeochemical processes in an aquifer system.</title>
        <authorList>
            <person name="Anantharaman K."/>
            <person name="Brown C.T."/>
            <person name="Hug L.A."/>
            <person name="Sharon I."/>
            <person name="Castelle C.J."/>
            <person name="Probst A.J."/>
            <person name="Thomas B.C."/>
            <person name="Singh A."/>
            <person name="Wilkins M.J."/>
            <person name="Karaoz U."/>
            <person name="Brodie E.L."/>
            <person name="Williams K.H."/>
            <person name="Hubbard S.S."/>
            <person name="Banfield J.F."/>
        </authorList>
    </citation>
    <scope>NUCLEOTIDE SEQUENCE [LARGE SCALE GENOMIC DNA]</scope>
</reference>
<organism evidence="2 3">
    <name type="scientific">Candidatus Nomurabacteria bacterium RIFCSPHIGHO2_01_FULL_40_24b</name>
    <dbReference type="NCBI Taxonomy" id="1801739"/>
    <lineage>
        <taxon>Bacteria</taxon>
        <taxon>Candidatus Nomuraibacteriota</taxon>
    </lineage>
</organism>
<protein>
    <recommendedName>
        <fullName evidence="4">DUF2178 domain-containing protein</fullName>
    </recommendedName>
</protein>
<evidence type="ECO:0000313" key="3">
    <source>
        <dbReference type="Proteomes" id="UP000177370"/>
    </source>
</evidence>
<evidence type="ECO:0000256" key="1">
    <source>
        <dbReference type="SAM" id="Phobius"/>
    </source>
</evidence>
<keyword evidence="1" id="KW-1133">Transmembrane helix</keyword>
<evidence type="ECO:0000313" key="2">
    <source>
        <dbReference type="EMBL" id="OGI65914.1"/>
    </source>
</evidence>
<keyword evidence="1" id="KW-0812">Transmembrane</keyword>
<feature type="transmembrane region" description="Helical" evidence="1">
    <location>
        <begin position="97"/>
        <end position="116"/>
    </location>
</feature>
<evidence type="ECO:0008006" key="4">
    <source>
        <dbReference type="Google" id="ProtNLM"/>
    </source>
</evidence>
<feature type="transmembrane region" description="Helical" evidence="1">
    <location>
        <begin position="33"/>
        <end position="53"/>
    </location>
</feature>
<accession>A0A1F6V8Q6</accession>